<keyword evidence="4" id="KW-1185">Reference proteome</keyword>
<name>A0A6S7FWR2_PARCT</name>
<comment type="subcellular location">
    <subcellularLocation>
        <location evidence="1">Cytoplasm</location>
        <location evidence="1">Cytosol</location>
    </subcellularLocation>
</comment>
<dbReference type="InterPro" id="IPR047154">
    <property type="entry name" value="UBL4A-like"/>
</dbReference>
<evidence type="ECO:0000313" key="3">
    <source>
        <dbReference type="EMBL" id="CAB3980472.1"/>
    </source>
</evidence>
<evidence type="ECO:0000313" key="4">
    <source>
        <dbReference type="Proteomes" id="UP001152795"/>
    </source>
</evidence>
<proteinExistence type="predicted"/>
<dbReference type="Gene3D" id="3.10.20.90">
    <property type="entry name" value="Phosphatidylinositol 3-kinase Catalytic Subunit, Chain A, domain 1"/>
    <property type="match status" value="1"/>
</dbReference>
<dbReference type="InterPro" id="IPR019956">
    <property type="entry name" value="Ubiquitin_dom"/>
</dbReference>
<dbReference type="PANTHER" id="PTHR46555">
    <property type="entry name" value="UBIQUITIN-LIKE PROTEIN 4A"/>
    <property type="match status" value="1"/>
</dbReference>
<dbReference type="PANTHER" id="PTHR46555:SF1">
    <property type="entry name" value="UBIQUITIN-LIKE PROTEIN 4A"/>
    <property type="match status" value="1"/>
</dbReference>
<comment type="caution">
    <text evidence="3">The sequence shown here is derived from an EMBL/GenBank/DDBJ whole genome shotgun (WGS) entry which is preliminary data.</text>
</comment>
<organism evidence="3 4">
    <name type="scientific">Paramuricea clavata</name>
    <name type="common">Red gorgonian</name>
    <name type="synonym">Violescent sea-whip</name>
    <dbReference type="NCBI Taxonomy" id="317549"/>
    <lineage>
        <taxon>Eukaryota</taxon>
        <taxon>Metazoa</taxon>
        <taxon>Cnidaria</taxon>
        <taxon>Anthozoa</taxon>
        <taxon>Octocorallia</taxon>
        <taxon>Malacalcyonacea</taxon>
        <taxon>Plexauridae</taxon>
        <taxon>Paramuricea</taxon>
    </lineage>
</organism>
<dbReference type="SUPFAM" id="SSF54236">
    <property type="entry name" value="Ubiquitin-like"/>
    <property type="match status" value="1"/>
</dbReference>
<dbReference type="PROSITE" id="PS50053">
    <property type="entry name" value="UBIQUITIN_2"/>
    <property type="match status" value="1"/>
</dbReference>
<dbReference type="GO" id="GO:0006620">
    <property type="term" value="P:post-translational protein targeting to endoplasmic reticulum membrane"/>
    <property type="evidence" value="ECO:0007669"/>
    <property type="project" value="InterPro"/>
</dbReference>
<dbReference type="PRINTS" id="PR00348">
    <property type="entry name" value="UBIQUITIN"/>
</dbReference>
<dbReference type="GO" id="GO:0051087">
    <property type="term" value="F:protein-folding chaperone binding"/>
    <property type="evidence" value="ECO:0007669"/>
    <property type="project" value="TreeGrafter"/>
</dbReference>
<dbReference type="InterPro" id="IPR029071">
    <property type="entry name" value="Ubiquitin-like_domsf"/>
</dbReference>
<sequence length="115" mass="13009">MKIYVKLLGSQETTIEVDPLDAVSSVKKKIERELDIPCELQRLVFKGSPLADSSSLSDNKICENSKIHVFVKKTTSQNTTQQTDALWMELKKFLCKHFSEADAEVVLNNFKEVSC</sequence>
<reference evidence="3" key="1">
    <citation type="submission" date="2020-04" db="EMBL/GenBank/DDBJ databases">
        <authorList>
            <person name="Alioto T."/>
            <person name="Alioto T."/>
            <person name="Gomez Garrido J."/>
        </authorList>
    </citation>
    <scope>NUCLEOTIDE SEQUENCE</scope>
    <source>
        <strain evidence="3">A484AB</strain>
    </source>
</reference>
<dbReference type="SMART" id="SM00213">
    <property type="entry name" value="UBQ"/>
    <property type="match status" value="1"/>
</dbReference>
<evidence type="ECO:0000256" key="2">
    <source>
        <dbReference type="ARBA" id="ARBA00022490"/>
    </source>
</evidence>
<dbReference type="GO" id="GO:0071816">
    <property type="term" value="P:tail-anchored membrane protein insertion into ER membrane"/>
    <property type="evidence" value="ECO:0007669"/>
    <property type="project" value="TreeGrafter"/>
</dbReference>
<gene>
    <name evidence="3" type="ORF">PACLA_8A016254</name>
</gene>
<dbReference type="EMBL" id="CACRXK020000293">
    <property type="protein sequence ID" value="CAB3980472.1"/>
    <property type="molecule type" value="Genomic_DNA"/>
</dbReference>
<dbReference type="OrthoDB" id="417450at2759"/>
<evidence type="ECO:0000256" key="1">
    <source>
        <dbReference type="ARBA" id="ARBA00004514"/>
    </source>
</evidence>
<dbReference type="InterPro" id="IPR000626">
    <property type="entry name" value="Ubiquitin-like_dom"/>
</dbReference>
<dbReference type="Pfam" id="PF00240">
    <property type="entry name" value="ubiquitin"/>
    <property type="match status" value="1"/>
</dbReference>
<dbReference type="GO" id="GO:0071818">
    <property type="term" value="C:BAT3 complex"/>
    <property type="evidence" value="ECO:0007669"/>
    <property type="project" value="TreeGrafter"/>
</dbReference>
<protein>
    <submittedName>
        <fullName evidence="3">Ubiquitin 4A</fullName>
    </submittedName>
</protein>
<keyword evidence="2" id="KW-0963">Cytoplasm</keyword>
<dbReference type="Proteomes" id="UP001152795">
    <property type="component" value="Unassembled WGS sequence"/>
</dbReference>
<dbReference type="AlphaFoldDB" id="A0A6S7FWR2"/>
<accession>A0A6S7FWR2</accession>